<dbReference type="OrthoDB" id="5518608at2"/>
<keyword evidence="1" id="KW-0732">Signal</keyword>
<feature type="chain" id="PRO_5013168493" description="Lipoprotein" evidence="1">
    <location>
        <begin position="19"/>
        <end position="202"/>
    </location>
</feature>
<feature type="signal peptide" evidence="1">
    <location>
        <begin position="1"/>
        <end position="18"/>
    </location>
</feature>
<gene>
    <name evidence="2" type="ORF">MEBOL_001277</name>
</gene>
<proteinExistence type="predicted"/>
<accession>A0A250I9K1</accession>
<name>A0A250I9K1_9BACT</name>
<dbReference type="EMBL" id="CP022163">
    <property type="protein sequence ID" value="ATB27832.1"/>
    <property type="molecule type" value="Genomic_DNA"/>
</dbReference>
<protein>
    <recommendedName>
        <fullName evidence="4">Lipoprotein</fullName>
    </recommendedName>
</protein>
<dbReference type="PROSITE" id="PS51257">
    <property type="entry name" value="PROKAR_LIPOPROTEIN"/>
    <property type="match status" value="1"/>
</dbReference>
<dbReference type="Proteomes" id="UP000217289">
    <property type="component" value="Chromosome"/>
</dbReference>
<evidence type="ECO:0000313" key="3">
    <source>
        <dbReference type="Proteomes" id="UP000217289"/>
    </source>
</evidence>
<reference evidence="2 3" key="1">
    <citation type="submission" date="2017-06" db="EMBL/GenBank/DDBJ databases">
        <authorList>
            <person name="Kim H.J."/>
            <person name="Triplett B.A."/>
        </authorList>
    </citation>
    <scope>NUCLEOTIDE SEQUENCE [LARGE SCALE GENOMIC DNA]</scope>
    <source>
        <strain evidence="2 3">DSM 14713</strain>
    </source>
</reference>
<dbReference type="KEGG" id="mbd:MEBOL_001277"/>
<evidence type="ECO:0000313" key="2">
    <source>
        <dbReference type="EMBL" id="ATB27832.1"/>
    </source>
</evidence>
<sequence length="202" mass="20722">MTRAIRLMVVSVMSLGLAACGGAKLGGGKEGAAQAAFQASQGPGRGHSKTGQALVERAMASGATSDLKISATCAHSGSASLTLQASTNPGEGLFSYAVSYDACNEDGVNEYDGTLTTTMGITLDPKYMGFGFFVAHKGKITIDGEISDSLDMDVKIIMDVSATSARSGSVKLVFDGTIKTDEGTYTYANETIVIVAGELPKA</sequence>
<evidence type="ECO:0000256" key="1">
    <source>
        <dbReference type="SAM" id="SignalP"/>
    </source>
</evidence>
<organism evidence="2 3">
    <name type="scientific">Melittangium boletus DSM 14713</name>
    <dbReference type="NCBI Taxonomy" id="1294270"/>
    <lineage>
        <taxon>Bacteria</taxon>
        <taxon>Pseudomonadati</taxon>
        <taxon>Myxococcota</taxon>
        <taxon>Myxococcia</taxon>
        <taxon>Myxococcales</taxon>
        <taxon>Cystobacterineae</taxon>
        <taxon>Archangiaceae</taxon>
        <taxon>Melittangium</taxon>
    </lineage>
</organism>
<dbReference type="AlphaFoldDB" id="A0A250I9K1"/>
<dbReference type="RefSeq" id="WP_095976583.1">
    <property type="nucleotide sequence ID" value="NZ_CP022163.1"/>
</dbReference>
<evidence type="ECO:0008006" key="4">
    <source>
        <dbReference type="Google" id="ProtNLM"/>
    </source>
</evidence>
<keyword evidence="3" id="KW-1185">Reference proteome</keyword>